<sequence length="113" mass="13096">MGRVAAEGRLYRSMLRDMFHSQVCFASTKLLNFQVTQRSSLSVYHNIFPHRLKCKKLLEDERTMHHKAAFEALDFGLKDIRYNNKRMEGVTMMLAGNFQQTLPAISLGTKEDK</sequence>
<comment type="caution">
    <text evidence="3">The sequence shown here is derived from an EMBL/GenBank/DDBJ whole genome shotgun (WGS) entry which is preliminary data.</text>
</comment>
<dbReference type="InterPro" id="IPR010285">
    <property type="entry name" value="DNA_helicase_pif1-like_DEAD"/>
</dbReference>
<proteinExistence type="inferred from homology"/>
<keyword evidence="1" id="KW-0067">ATP-binding</keyword>
<keyword evidence="1" id="KW-0347">Helicase</keyword>
<reference evidence="3 4" key="1">
    <citation type="submission" date="2024-04" db="EMBL/GenBank/DDBJ databases">
        <authorList>
            <person name="Rising A."/>
            <person name="Reimegard J."/>
            <person name="Sonavane S."/>
            <person name="Akerstrom W."/>
            <person name="Nylinder S."/>
            <person name="Hedman E."/>
            <person name="Kallberg Y."/>
        </authorList>
    </citation>
    <scope>NUCLEOTIDE SEQUENCE [LARGE SCALE GENOMIC DNA]</scope>
</reference>
<feature type="domain" description="DNA helicase Pif1-like DEAD-box helicase" evidence="2">
    <location>
        <begin position="51"/>
        <end position="112"/>
    </location>
</feature>
<keyword evidence="1" id="KW-0233">DNA recombination</keyword>
<dbReference type="GO" id="GO:0005524">
    <property type="term" value="F:ATP binding"/>
    <property type="evidence" value="ECO:0007669"/>
    <property type="project" value="UniProtKB-KW"/>
</dbReference>
<keyword evidence="1" id="KW-0378">Hydrolase</keyword>
<dbReference type="GO" id="GO:0006281">
    <property type="term" value="P:DNA repair"/>
    <property type="evidence" value="ECO:0007669"/>
    <property type="project" value="UniProtKB-KW"/>
</dbReference>
<dbReference type="GO" id="GO:0016787">
    <property type="term" value="F:hydrolase activity"/>
    <property type="evidence" value="ECO:0007669"/>
    <property type="project" value="UniProtKB-KW"/>
</dbReference>
<dbReference type="EC" id="5.6.2.3" evidence="1"/>
<dbReference type="GO" id="GO:0006310">
    <property type="term" value="P:DNA recombination"/>
    <property type="evidence" value="ECO:0007669"/>
    <property type="project" value="UniProtKB-KW"/>
</dbReference>
<evidence type="ECO:0000256" key="1">
    <source>
        <dbReference type="RuleBase" id="RU363044"/>
    </source>
</evidence>
<organism evidence="3 4">
    <name type="scientific">Larinioides sclopetarius</name>
    <dbReference type="NCBI Taxonomy" id="280406"/>
    <lineage>
        <taxon>Eukaryota</taxon>
        <taxon>Metazoa</taxon>
        <taxon>Ecdysozoa</taxon>
        <taxon>Arthropoda</taxon>
        <taxon>Chelicerata</taxon>
        <taxon>Arachnida</taxon>
        <taxon>Araneae</taxon>
        <taxon>Araneomorphae</taxon>
        <taxon>Entelegynae</taxon>
        <taxon>Araneoidea</taxon>
        <taxon>Araneidae</taxon>
        <taxon>Larinioides</taxon>
    </lineage>
</organism>
<accession>A0AAV2B7A7</accession>
<dbReference type="GO" id="GO:0043139">
    <property type="term" value="F:5'-3' DNA helicase activity"/>
    <property type="evidence" value="ECO:0007669"/>
    <property type="project" value="UniProtKB-EC"/>
</dbReference>
<evidence type="ECO:0000313" key="4">
    <source>
        <dbReference type="Proteomes" id="UP001497382"/>
    </source>
</evidence>
<dbReference type="Pfam" id="PF05970">
    <property type="entry name" value="PIF1"/>
    <property type="match status" value="1"/>
</dbReference>
<keyword evidence="4" id="KW-1185">Reference proteome</keyword>
<dbReference type="Proteomes" id="UP001497382">
    <property type="component" value="Unassembled WGS sequence"/>
</dbReference>
<keyword evidence="1" id="KW-0234">DNA repair</keyword>
<name>A0AAV2B7A7_9ARAC</name>
<protein>
    <recommendedName>
        <fullName evidence="1">ATP-dependent DNA helicase</fullName>
        <ecNumber evidence="1">5.6.2.3</ecNumber>
    </recommendedName>
</protein>
<comment type="similarity">
    <text evidence="1">Belongs to the helicase family.</text>
</comment>
<comment type="catalytic activity">
    <reaction evidence="1">
        <text>ATP + H2O = ADP + phosphate + H(+)</text>
        <dbReference type="Rhea" id="RHEA:13065"/>
        <dbReference type="ChEBI" id="CHEBI:15377"/>
        <dbReference type="ChEBI" id="CHEBI:15378"/>
        <dbReference type="ChEBI" id="CHEBI:30616"/>
        <dbReference type="ChEBI" id="CHEBI:43474"/>
        <dbReference type="ChEBI" id="CHEBI:456216"/>
        <dbReference type="EC" id="5.6.2.3"/>
    </reaction>
</comment>
<dbReference type="EMBL" id="CAXIEN010000296">
    <property type="protein sequence ID" value="CAL1291972.1"/>
    <property type="molecule type" value="Genomic_DNA"/>
</dbReference>
<keyword evidence="1" id="KW-0547">Nucleotide-binding</keyword>
<comment type="cofactor">
    <cofactor evidence="1">
        <name>Mg(2+)</name>
        <dbReference type="ChEBI" id="CHEBI:18420"/>
    </cofactor>
</comment>
<keyword evidence="1" id="KW-0227">DNA damage</keyword>
<dbReference type="AlphaFoldDB" id="A0AAV2B7A7"/>
<dbReference type="GO" id="GO:0000723">
    <property type="term" value="P:telomere maintenance"/>
    <property type="evidence" value="ECO:0007669"/>
    <property type="project" value="InterPro"/>
</dbReference>
<evidence type="ECO:0000259" key="2">
    <source>
        <dbReference type="Pfam" id="PF05970"/>
    </source>
</evidence>
<evidence type="ECO:0000313" key="3">
    <source>
        <dbReference type="EMBL" id="CAL1291972.1"/>
    </source>
</evidence>
<gene>
    <name evidence="3" type="ORF">LARSCL_LOCUS17389</name>
</gene>